<feature type="transmembrane region" description="Helical" evidence="1">
    <location>
        <begin position="334"/>
        <end position="358"/>
    </location>
</feature>
<keyword evidence="1" id="KW-0472">Membrane</keyword>
<feature type="transmembrane region" description="Helical" evidence="1">
    <location>
        <begin position="260"/>
        <end position="284"/>
    </location>
</feature>
<reference evidence="2 3" key="1">
    <citation type="journal article" date="2015" name="Genome Biol. Evol.">
        <title>Found and Lost: The Fates of Horizontally Acquired Genes in Arthropod-Symbiotic Spiroplasma.</title>
        <authorList>
            <person name="Lo W.S."/>
            <person name="Gasparich G.E."/>
            <person name="Kuo C.H."/>
        </authorList>
    </citation>
    <scope>NUCLEOTIDE SEQUENCE [LARGE SCALE GENOMIC DNA]</scope>
    <source>
        <strain evidence="3">TDA-040725-5</strain>
    </source>
</reference>
<evidence type="ECO:0000313" key="2">
    <source>
        <dbReference type="EMBL" id="AKM53671.1"/>
    </source>
</evidence>
<feature type="transmembrane region" description="Helical" evidence="1">
    <location>
        <begin position="433"/>
        <end position="456"/>
    </location>
</feature>
<keyword evidence="1" id="KW-0812">Transmembrane</keyword>
<dbReference type="AlphaFoldDB" id="A0A0H3XIU2"/>
<accession>A0A0H3XIU2</accession>
<evidence type="ECO:0000313" key="3">
    <source>
        <dbReference type="Proteomes" id="UP000035661"/>
    </source>
</evidence>
<name>A0A0H3XIU2_9MOLU</name>
<proteinExistence type="predicted"/>
<evidence type="ECO:0008006" key="4">
    <source>
        <dbReference type="Google" id="ProtNLM"/>
    </source>
</evidence>
<feature type="transmembrane region" description="Helical" evidence="1">
    <location>
        <begin position="104"/>
        <end position="126"/>
    </location>
</feature>
<organism evidence="2 3">
    <name type="scientific">Spiroplasma eriocheiris</name>
    <dbReference type="NCBI Taxonomy" id="315358"/>
    <lineage>
        <taxon>Bacteria</taxon>
        <taxon>Bacillati</taxon>
        <taxon>Mycoplasmatota</taxon>
        <taxon>Mollicutes</taxon>
        <taxon>Entomoplasmatales</taxon>
        <taxon>Spiroplasmataceae</taxon>
        <taxon>Spiroplasma</taxon>
    </lineage>
</organism>
<feature type="transmembrane region" description="Helical" evidence="1">
    <location>
        <begin position="12"/>
        <end position="33"/>
    </location>
</feature>
<dbReference type="STRING" id="315358.SERIO_v1c00690"/>
<dbReference type="Proteomes" id="UP000035661">
    <property type="component" value="Chromosome"/>
</dbReference>
<evidence type="ECO:0000256" key="1">
    <source>
        <dbReference type="SAM" id="Phobius"/>
    </source>
</evidence>
<dbReference type="PATRIC" id="fig|743698.3.peg.70"/>
<feature type="transmembrane region" description="Helical" evidence="1">
    <location>
        <begin position="187"/>
        <end position="211"/>
    </location>
</feature>
<dbReference type="KEGG" id="seri:SERIO_v1c00690"/>
<dbReference type="EMBL" id="CP011856">
    <property type="protein sequence ID" value="AKM53671.1"/>
    <property type="molecule type" value="Genomic_DNA"/>
</dbReference>
<keyword evidence="1" id="KW-1133">Transmembrane helix</keyword>
<feature type="transmembrane region" description="Helical" evidence="1">
    <location>
        <begin position="370"/>
        <end position="390"/>
    </location>
</feature>
<sequence>MNETKNAKKWKMIVTAFAVILAIMVPYFIFIFVSHSDNVLKEYFQFLKEVPTTSLQTFTDPPLPSKLYILVFPYIAFGLLGVTILFACFYAGFHHRVIYFRKELFLISIILILGLLFASCLLFSFAEYQYGIFNDWCKSIKGGSDKFNEILAHIDSLVPTTLPNRDQVIDHLINLATGTGTHNPYPFVWIGINTIWWITGLQIFFIIFITLRTSFKIEQLLSTTITIQKNEEITVLKNTFNQGFAKKILGLFLIPTEFNISLWTIIFSVVIFAPYLGYTFSIAITSTQAYRFLLYSFIYPKLTRNIIIPGTTDLNDLPNKEYYDTMANHAPGNFFLIVNLPIIATALIAAMLFAFIFVMLKRPNLSKVGFISLYSGFLAIVCFGLIVYLYSQFSLGRLVEFWNNQSGTFKQQITTKIFGTPNISYFWVHGNELIASGILSFFFLGVLSIIAISHILKIKKQDQTTKIVRQV</sequence>
<keyword evidence="3" id="KW-1185">Reference proteome</keyword>
<gene>
    <name evidence="2" type="ORF">SERIO_v1c00690</name>
</gene>
<protein>
    <recommendedName>
        <fullName evidence="4">Polypeptide chain release factor methylase</fullName>
    </recommendedName>
</protein>
<dbReference type="RefSeq" id="WP_047790957.1">
    <property type="nucleotide sequence ID" value="NZ_CP011856.1"/>
</dbReference>
<feature type="transmembrane region" description="Helical" evidence="1">
    <location>
        <begin position="67"/>
        <end position="92"/>
    </location>
</feature>
<reference evidence="3" key="2">
    <citation type="submission" date="2015-06" db="EMBL/GenBank/DDBJ databases">
        <title>Complete genome sequence of Spiroplasma eriocheiris TDA-040725-5 (DSM 21848).</title>
        <authorList>
            <person name="Lo W.-S."/>
            <person name="Kuo C.-H."/>
        </authorList>
    </citation>
    <scope>NUCLEOTIDE SEQUENCE [LARGE SCALE GENOMIC DNA]</scope>
    <source>
        <strain evidence="3">TDA-040725-5</strain>
    </source>
</reference>